<dbReference type="InterPro" id="IPR002347">
    <property type="entry name" value="SDR_fam"/>
</dbReference>
<reference evidence="4" key="1">
    <citation type="journal article" date="2020" name="Stud. Mycol.">
        <title>101 Dothideomycetes genomes: a test case for predicting lifestyles and emergence of pathogens.</title>
        <authorList>
            <person name="Haridas S."/>
            <person name="Albert R."/>
            <person name="Binder M."/>
            <person name="Bloem J."/>
            <person name="Labutti K."/>
            <person name="Salamov A."/>
            <person name="Andreopoulos B."/>
            <person name="Baker S."/>
            <person name="Barry K."/>
            <person name="Bills G."/>
            <person name="Bluhm B."/>
            <person name="Cannon C."/>
            <person name="Castanera R."/>
            <person name="Culley D."/>
            <person name="Daum C."/>
            <person name="Ezra D."/>
            <person name="Gonzalez J."/>
            <person name="Henrissat B."/>
            <person name="Kuo A."/>
            <person name="Liang C."/>
            <person name="Lipzen A."/>
            <person name="Lutzoni F."/>
            <person name="Magnuson J."/>
            <person name="Mondo S."/>
            <person name="Nolan M."/>
            <person name="Ohm R."/>
            <person name="Pangilinan J."/>
            <person name="Park H.-J."/>
            <person name="Ramirez L."/>
            <person name="Alfaro M."/>
            <person name="Sun H."/>
            <person name="Tritt A."/>
            <person name="Yoshinaga Y."/>
            <person name="Zwiers L.-H."/>
            <person name="Turgeon B."/>
            <person name="Goodwin S."/>
            <person name="Spatafora J."/>
            <person name="Crous P."/>
            <person name="Grigoriev I."/>
        </authorList>
    </citation>
    <scope>NUCLEOTIDE SEQUENCE</scope>
    <source>
        <strain evidence="4">CBS 110217</strain>
    </source>
</reference>
<dbReference type="InterPro" id="IPR020904">
    <property type="entry name" value="Sc_DH/Rdtase_CS"/>
</dbReference>
<dbReference type="Pfam" id="PF00106">
    <property type="entry name" value="adh_short"/>
    <property type="match status" value="1"/>
</dbReference>
<dbReference type="PROSITE" id="PS00061">
    <property type="entry name" value="ADH_SHORT"/>
    <property type="match status" value="1"/>
</dbReference>
<accession>A0A9P4LLX9</accession>
<evidence type="ECO:0000256" key="1">
    <source>
        <dbReference type="ARBA" id="ARBA00006484"/>
    </source>
</evidence>
<dbReference type="Gene3D" id="3.40.50.720">
    <property type="entry name" value="NAD(P)-binding Rossmann-like Domain"/>
    <property type="match status" value="1"/>
</dbReference>
<dbReference type="Proteomes" id="UP000799777">
    <property type="component" value="Unassembled WGS sequence"/>
</dbReference>
<evidence type="ECO:0000313" key="4">
    <source>
        <dbReference type="EMBL" id="KAF2029670.1"/>
    </source>
</evidence>
<evidence type="ECO:0000256" key="2">
    <source>
        <dbReference type="ARBA" id="ARBA00022857"/>
    </source>
</evidence>
<dbReference type="EMBL" id="ML978198">
    <property type="protein sequence ID" value="KAF2029670.1"/>
    <property type="molecule type" value="Genomic_DNA"/>
</dbReference>
<comment type="caution">
    <text evidence="4">The sequence shown here is derived from an EMBL/GenBank/DDBJ whole genome shotgun (WGS) entry which is preliminary data.</text>
</comment>
<name>A0A9P4LLX9_9PLEO</name>
<dbReference type="AlphaFoldDB" id="A0A9P4LLX9"/>
<dbReference type="InterPro" id="IPR036291">
    <property type="entry name" value="NAD(P)-bd_dom_sf"/>
</dbReference>
<keyword evidence="3" id="KW-0560">Oxidoreductase</keyword>
<proteinExistence type="inferred from homology"/>
<dbReference type="OrthoDB" id="153074at2759"/>
<evidence type="ECO:0000256" key="3">
    <source>
        <dbReference type="ARBA" id="ARBA00023002"/>
    </source>
</evidence>
<dbReference type="PANTHER" id="PTHR43008">
    <property type="entry name" value="BENZIL REDUCTASE"/>
    <property type="match status" value="1"/>
</dbReference>
<dbReference type="SUPFAM" id="SSF51735">
    <property type="entry name" value="NAD(P)-binding Rossmann-fold domains"/>
    <property type="match status" value="1"/>
</dbReference>
<protein>
    <submittedName>
        <fullName evidence="4">NAD(P)-binding protein</fullName>
    </submittedName>
</protein>
<keyword evidence="2" id="KW-0521">NADP</keyword>
<dbReference type="PRINTS" id="PR00081">
    <property type="entry name" value="GDHRDH"/>
</dbReference>
<comment type="similarity">
    <text evidence="1">Belongs to the short-chain dehydrogenases/reductases (SDR) family.</text>
</comment>
<evidence type="ECO:0000313" key="5">
    <source>
        <dbReference type="Proteomes" id="UP000799777"/>
    </source>
</evidence>
<gene>
    <name evidence="4" type="ORF">EK21DRAFT_101026</name>
</gene>
<sequence>MPPPQRILLIGGATGIGAATTISLITQSNALVFMMDKFIDYSPDGPLGALTSYPNRMYGHEGDVTVAADREKAVELCVREDILGGIDTVVYCAGVLGPIERVESLDIEGTKYAFEVNVFGPMAMAQLTLPYLKAARQTNPLNYGYGKMISLSSACDQTVTYHSWSSYCSSKAALTRFISCLAHEEPGISVQGVYPKLTRTSMIDGLVGDKALYDGIMAKHEIEKFKIWDRMGDEMVEPPEWCGEAVAKLALGLSLDPGGRRHPGRCKELDRKLIPLRPSKLKHEDR</sequence>
<dbReference type="PANTHER" id="PTHR43008:SF8">
    <property type="entry name" value="BENZIL REDUCTASE ((S)-BENZOIN FORMING) IRC24"/>
    <property type="match status" value="1"/>
</dbReference>
<organism evidence="4 5">
    <name type="scientific">Setomelanomma holmii</name>
    <dbReference type="NCBI Taxonomy" id="210430"/>
    <lineage>
        <taxon>Eukaryota</taxon>
        <taxon>Fungi</taxon>
        <taxon>Dikarya</taxon>
        <taxon>Ascomycota</taxon>
        <taxon>Pezizomycotina</taxon>
        <taxon>Dothideomycetes</taxon>
        <taxon>Pleosporomycetidae</taxon>
        <taxon>Pleosporales</taxon>
        <taxon>Pleosporineae</taxon>
        <taxon>Phaeosphaeriaceae</taxon>
        <taxon>Setomelanomma</taxon>
    </lineage>
</organism>
<keyword evidence="5" id="KW-1185">Reference proteome</keyword>
<dbReference type="CDD" id="cd05233">
    <property type="entry name" value="SDR_c"/>
    <property type="match status" value="1"/>
</dbReference>
<dbReference type="GO" id="GO:0016616">
    <property type="term" value="F:oxidoreductase activity, acting on the CH-OH group of donors, NAD or NADP as acceptor"/>
    <property type="evidence" value="ECO:0007669"/>
    <property type="project" value="UniProtKB-ARBA"/>
</dbReference>
<dbReference type="GO" id="GO:0050664">
    <property type="term" value="F:oxidoreductase activity, acting on NAD(P)H, oxygen as acceptor"/>
    <property type="evidence" value="ECO:0007669"/>
    <property type="project" value="TreeGrafter"/>
</dbReference>